<protein>
    <submittedName>
        <fullName evidence="1">Uncharacterized protein</fullName>
    </submittedName>
</protein>
<reference evidence="1" key="1">
    <citation type="journal article" date="2014" name="Front. Microbiol.">
        <title>High frequency of phylogenetically diverse reductive dehalogenase-homologous genes in deep subseafloor sedimentary metagenomes.</title>
        <authorList>
            <person name="Kawai M."/>
            <person name="Futagami T."/>
            <person name="Toyoda A."/>
            <person name="Takaki Y."/>
            <person name="Nishi S."/>
            <person name="Hori S."/>
            <person name="Arai W."/>
            <person name="Tsubouchi T."/>
            <person name="Morono Y."/>
            <person name="Uchiyama I."/>
            <person name="Ito T."/>
            <person name="Fujiyama A."/>
            <person name="Inagaki F."/>
            <person name="Takami H."/>
        </authorList>
    </citation>
    <scope>NUCLEOTIDE SEQUENCE</scope>
    <source>
        <strain evidence="1">Expedition CK06-06</strain>
    </source>
</reference>
<proteinExistence type="predicted"/>
<dbReference type="EMBL" id="BARU01001194">
    <property type="protein sequence ID" value="GAH30057.1"/>
    <property type="molecule type" value="Genomic_DNA"/>
</dbReference>
<name>X1EBT5_9ZZZZ</name>
<organism evidence="1">
    <name type="scientific">marine sediment metagenome</name>
    <dbReference type="NCBI Taxonomy" id="412755"/>
    <lineage>
        <taxon>unclassified sequences</taxon>
        <taxon>metagenomes</taxon>
        <taxon>ecological metagenomes</taxon>
    </lineage>
</organism>
<accession>X1EBT5</accession>
<dbReference type="AlphaFoldDB" id="X1EBT5"/>
<feature type="non-terminal residue" evidence="1">
    <location>
        <position position="210"/>
    </location>
</feature>
<comment type="caution">
    <text evidence="1">The sequence shown here is derived from an EMBL/GenBank/DDBJ whole genome shotgun (WGS) entry which is preliminary data.</text>
</comment>
<gene>
    <name evidence="1" type="ORF">S03H2_03272</name>
</gene>
<sequence>MEKNYLKNYTSPPGTIDINFTTKEIAGKALVSLTENDGVKFLNYSLMPETIKTSVTEEGIETAHLVFHLRVEDNVGKTIYQQENEIHLRLNEAKKKAMLERKFTFNDFAPIIEGEYLISLTYSNKTSAEFFVFKQKITVSDQKLLCILGYELKKRKPDVLVPFSFDQHKILFDPRFIFSREDSLEGLILSDEMPDLFLSSIDGEGPAIKI</sequence>
<evidence type="ECO:0000313" key="1">
    <source>
        <dbReference type="EMBL" id="GAH30057.1"/>
    </source>
</evidence>